<protein>
    <submittedName>
        <fullName evidence="1">Uncharacterized protein</fullName>
    </submittedName>
</protein>
<name>A0AAD3SGG6_NEPGR</name>
<evidence type="ECO:0000313" key="1">
    <source>
        <dbReference type="EMBL" id="GMH10311.1"/>
    </source>
</evidence>
<evidence type="ECO:0000313" key="2">
    <source>
        <dbReference type="Proteomes" id="UP001279734"/>
    </source>
</evidence>
<reference evidence="1" key="1">
    <citation type="submission" date="2023-05" db="EMBL/GenBank/DDBJ databases">
        <title>Nepenthes gracilis genome sequencing.</title>
        <authorList>
            <person name="Fukushima K."/>
        </authorList>
    </citation>
    <scope>NUCLEOTIDE SEQUENCE</scope>
    <source>
        <strain evidence="1">SING2019-196</strain>
    </source>
</reference>
<organism evidence="1 2">
    <name type="scientific">Nepenthes gracilis</name>
    <name type="common">Slender pitcher plant</name>
    <dbReference type="NCBI Taxonomy" id="150966"/>
    <lineage>
        <taxon>Eukaryota</taxon>
        <taxon>Viridiplantae</taxon>
        <taxon>Streptophyta</taxon>
        <taxon>Embryophyta</taxon>
        <taxon>Tracheophyta</taxon>
        <taxon>Spermatophyta</taxon>
        <taxon>Magnoliopsida</taxon>
        <taxon>eudicotyledons</taxon>
        <taxon>Gunneridae</taxon>
        <taxon>Pentapetalae</taxon>
        <taxon>Caryophyllales</taxon>
        <taxon>Nepenthaceae</taxon>
        <taxon>Nepenthes</taxon>
    </lineage>
</organism>
<accession>A0AAD3SGG6</accession>
<sequence>METRDFDSLRVNSSIKTLANTFLLEMLSKPSIPLVESFAALGLMVEEQEDFLNTMGDFSVQPYLSYSLKDNGPVVPCFSQSPVDFFVPVPLRMSCRNINDSEPPTSARFSILIGQPSDRVNFEGEYSCSFCKMDCFTSEAFLLHLTGCVRDVIRTESKCTGPAINLKTKKDED</sequence>
<dbReference type="Proteomes" id="UP001279734">
    <property type="component" value="Unassembled WGS sequence"/>
</dbReference>
<gene>
    <name evidence="1" type="ORF">Nepgr_012152</name>
</gene>
<comment type="caution">
    <text evidence="1">The sequence shown here is derived from an EMBL/GenBank/DDBJ whole genome shotgun (WGS) entry which is preliminary data.</text>
</comment>
<dbReference type="AlphaFoldDB" id="A0AAD3SGG6"/>
<proteinExistence type="predicted"/>
<keyword evidence="2" id="KW-1185">Reference proteome</keyword>
<dbReference type="EMBL" id="BSYO01000010">
    <property type="protein sequence ID" value="GMH10311.1"/>
    <property type="molecule type" value="Genomic_DNA"/>
</dbReference>